<dbReference type="InterPro" id="IPR000742">
    <property type="entry name" value="EGF"/>
</dbReference>
<dbReference type="SMART" id="SM00179">
    <property type="entry name" value="EGF_CA"/>
    <property type="match status" value="2"/>
</dbReference>
<proteinExistence type="predicted"/>
<dbReference type="PROSITE" id="PS50026">
    <property type="entry name" value="EGF_3"/>
    <property type="match status" value="2"/>
</dbReference>
<evidence type="ECO:0000259" key="8">
    <source>
        <dbReference type="PROSITE" id="PS50026"/>
    </source>
</evidence>
<keyword evidence="2" id="KW-0732">Signal</keyword>
<evidence type="ECO:0000256" key="7">
    <source>
        <dbReference type="SAM" id="MobiDB-lite"/>
    </source>
</evidence>
<dbReference type="CDD" id="cd00054">
    <property type="entry name" value="EGF_CA"/>
    <property type="match status" value="2"/>
</dbReference>
<feature type="disulfide bond" evidence="6">
    <location>
        <begin position="490"/>
        <end position="499"/>
    </location>
</feature>
<dbReference type="WBParaSite" id="snap_masked-unitig_20332-processed-gene-0.1-mRNA-1">
    <property type="protein sequence ID" value="snap_masked-unitig_20332-processed-gene-0.1-mRNA-1"/>
    <property type="gene ID" value="snap_masked-unitig_20332-processed-gene-0.1"/>
</dbReference>
<feature type="region of interest" description="Disordered" evidence="7">
    <location>
        <begin position="133"/>
        <end position="333"/>
    </location>
</feature>
<dbReference type="PANTHER" id="PTHR24044">
    <property type="entry name" value="NOTCH LIGAND FAMILY MEMBER"/>
    <property type="match status" value="1"/>
</dbReference>
<dbReference type="SMART" id="SM00181">
    <property type="entry name" value="EGF"/>
    <property type="match status" value="2"/>
</dbReference>
<feature type="compositionally biased region" description="Low complexity" evidence="7">
    <location>
        <begin position="158"/>
        <end position="174"/>
    </location>
</feature>
<dbReference type="InterPro" id="IPR050906">
    <property type="entry name" value="Notch_signaling"/>
</dbReference>
<dbReference type="Gene3D" id="2.10.25.10">
    <property type="entry name" value="Laminin"/>
    <property type="match status" value="2"/>
</dbReference>
<feature type="compositionally biased region" description="Basic residues" evidence="7">
    <location>
        <begin position="190"/>
        <end position="199"/>
    </location>
</feature>
<feature type="domain" description="EGF-like" evidence="8">
    <location>
        <begin position="463"/>
        <end position="500"/>
    </location>
</feature>
<keyword evidence="3" id="KW-0677">Repeat</keyword>
<dbReference type="GO" id="GO:0005509">
    <property type="term" value="F:calcium ion binding"/>
    <property type="evidence" value="ECO:0007669"/>
    <property type="project" value="InterPro"/>
</dbReference>
<feature type="domain" description="EGF-like" evidence="8">
    <location>
        <begin position="343"/>
        <end position="385"/>
    </location>
</feature>
<keyword evidence="5" id="KW-0325">Glycoprotein</keyword>
<accession>A0A1I8JNW9</accession>
<dbReference type="GO" id="GO:0005112">
    <property type="term" value="F:Notch binding"/>
    <property type="evidence" value="ECO:0007669"/>
    <property type="project" value="TreeGrafter"/>
</dbReference>
<dbReference type="SUPFAM" id="SSF57196">
    <property type="entry name" value="EGF/Laminin"/>
    <property type="match status" value="1"/>
</dbReference>
<dbReference type="InterPro" id="IPR000152">
    <property type="entry name" value="EGF-type_Asp/Asn_hydroxyl_site"/>
</dbReference>
<feature type="compositionally biased region" description="Low complexity" evidence="7">
    <location>
        <begin position="228"/>
        <end position="243"/>
    </location>
</feature>
<evidence type="ECO:0000256" key="6">
    <source>
        <dbReference type="PROSITE-ProRule" id="PRU00076"/>
    </source>
</evidence>
<keyword evidence="1 6" id="KW-0245">EGF-like domain</keyword>
<comment type="caution">
    <text evidence="6">Lacks conserved residue(s) required for the propagation of feature annotation.</text>
</comment>
<evidence type="ECO:0000256" key="5">
    <source>
        <dbReference type="ARBA" id="ARBA00023180"/>
    </source>
</evidence>
<dbReference type="Proteomes" id="UP000095280">
    <property type="component" value="Unplaced"/>
</dbReference>
<evidence type="ECO:0000313" key="10">
    <source>
        <dbReference type="WBParaSite" id="snap_masked-unitig_20332-processed-gene-0.1-mRNA-1"/>
    </source>
</evidence>
<protein>
    <submittedName>
        <fullName evidence="10">EGF-like domain-containing protein</fullName>
    </submittedName>
</protein>
<evidence type="ECO:0000256" key="4">
    <source>
        <dbReference type="ARBA" id="ARBA00023157"/>
    </source>
</evidence>
<reference evidence="10" key="1">
    <citation type="submission" date="2016-11" db="UniProtKB">
        <authorList>
            <consortium name="WormBaseParasite"/>
        </authorList>
    </citation>
    <scope>IDENTIFICATION</scope>
</reference>
<keyword evidence="9" id="KW-1185">Reference proteome</keyword>
<evidence type="ECO:0000256" key="1">
    <source>
        <dbReference type="ARBA" id="ARBA00022536"/>
    </source>
</evidence>
<dbReference type="PROSITE" id="PS00010">
    <property type="entry name" value="ASX_HYDROXYL"/>
    <property type="match status" value="1"/>
</dbReference>
<dbReference type="Pfam" id="PF00008">
    <property type="entry name" value="EGF"/>
    <property type="match status" value="1"/>
</dbReference>
<evidence type="ECO:0000256" key="2">
    <source>
        <dbReference type="ARBA" id="ARBA00022729"/>
    </source>
</evidence>
<keyword evidence="4 6" id="KW-1015">Disulfide bond</keyword>
<feature type="compositionally biased region" description="Polar residues" evidence="7">
    <location>
        <begin position="202"/>
        <end position="211"/>
    </location>
</feature>
<dbReference type="FunFam" id="2.10.25.10:FF:000173">
    <property type="entry name" value="Neurogenic locus notch protein 2"/>
    <property type="match status" value="1"/>
</dbReference>
<dbReference type="InterPro" id="IPR001881">
    <property type="entry name" value="EGF-like_Ca-bd_dom"/>
</dbReference>
<dbReference type="AlphaFoldDB" id="A0A1I8JNW9"/>
<dbReference type="PROSITE" id="PS00022">
    <property type="entry name" value="EGF_1"/>
    <property type="match status" value="1"/>
</dbReference>
<organism evidence="9 10">
    <name type="scientific">Macrostomum lignano</name>
    <dbReference type="NCBI Taxonomy" id="282301"/>
    <lineage>
        <taxon>Eukaryota</taxon>
        <taxon>Metazoa</taxon>
        <taxon>Spiralia</taxon>
        <taxon>Lophotrochozoa</taxon>
        <taxon>Platyhelminthes</taxon>
        <taxon>Rhabditophora</taxon>
        <taxon>Macrostomorpha</taxon>
        <taxon>Macrostomida</taxon>
        <taxon>Macrostomidae</taxon>
        <taxon>Macrostomum</taxon>
    </lineage>
</organism>
<evidence type="ECO:0000256" key="3">
    <source>
        <dbReference type="ARBA" id="ARBA00022737"/>
    </source>
</evidence>
<dbReference type="PANTHER" id="PTHR24044:SF420">
    <property type="entry name" value="DELTA AND NOTCH-LIKE EPIDERMAL GROWTH FACTOR-RELATED RECEPTOR ISOFORM X1"/>
    <property type="match status" value="1"/>
</dbReference>
<sequence>QSVRFFAASQFAYSPWYFLCAQHLTHLRLLASVLSSLPDLSLSASQLASKSESSSSAIRILWQGCSLELDCDLWNNACDPKFSITISTPDGWGRFTIHVKVDDFDPIGAWDYMGTFVYTFLGTAGLNGDFRNVKSSSTESPTACPELRGASTRGASTRAPAPGAPAQGRQHQGASTRAPAPGAPASTKGRSTRRQHRGASTRGGTASTRGASTRGAQQHQGRQHQGRQHQGATTRGASTRAPAPGAPAPGAPSTRRQHQGASTRGASTRGASTRGASTRGRQHQGAPGAPAPGAPAPGQSASTSGRQHQGAPAPGGAPGAPTRGASTRAPAFSRTYDPVSSCRQTYCASRTPCKNNGTCANLDSGFACECVGLWGRPNMRRQNCQPATHRILRVATTVPAFPAQAPGGCSCTPGFNGTFCESDIDECAASPVCQHASACLNSSAPTAATAWLDGREKTALRMLTNANSPTLCFNGGTCVNSPPGNFTCQCAKGFSGPRCEQDIDECSAQYDGPCKNRRAVRSRRHQAAEGRSVDHLTQFDPNRHSSAISIDNASYAYSVAGLQQRFWSGL</sequence>
<name>A0A1I8JNW9_9PLAT</name>
<dbReference type="PROSITE" id="PS01186">
    <property type="entry name" value="EGF_2"/>
    <property type="match status" value="1"/>
</dbReference>
<feature type="compositionally biased region" description="Polar residues" evidence="7">
    <location>
        <begin position="259"/>
        <end position="276"/>
    </location>
</feature>
<evidence type="ECO:0000313" key="9">
    <source>
        <dbReference type="Proteomes" id="UP000095280"/>
    </source>
</evidence>